<feature type="domain" description="SLH" evidence="2">
    <location>
        <begin position="621"/>
        <end position="683"/>
    </location>
</feature>
<dbReference type="EMBL" id="RBZN01000016">
    <property type="protein sequence ID" value="RKQ16996.1"/>
    <property type="molecule type" value="Genomic_DNA"/>
</dbReference>
<reference evidence="3 4" key="1">
    <citation type="journal article" date="2016" name="Antonie Van Leeuwenhoek">
        <title>Lysinibacillus endophyticus sp. nov., an indole-3-acetic acid producing endophytic bacterium isolated from corn root (Zea mays cv. Xinken-5).</title>
        <authorList>
            <person name="Yu J."/>
            <person name="Guan X."/>
            <person name="Liu C."/>
            <person name="Xiang W."/>
            <person name="Yu Z."/>
            <person name="Liu X."/>
            <person name="Wang G."/>
        </authorList>
    </citation>
    <scope>NUCLEOTIDE SEQUENCE [LARGE SCALE GENOMIC DNA]</scope>
    <source>
        <strain evidence="3 4">DSM 100506</strain>
    </source>
</reference>
<sequence length="749" mass="84540">MYKVRRGILVKFKKIGIPVTTAALSLGLLASVASAQTPVGGQAEKILIQVASTEAQVAKEDLIKKLKELFPNKFDFLSNNDFYMSSGQEYPWDDTIRYNLNFNKNIKGKYVYGSITFAGDNLEVENFYFQPINQSDALFPAKVTEDEAKQIALNFIKKFPNSNEYKLITNDSNYYYLYGNQLLTEPIRYAFTFAKTHSDVKVADQQINVTVLGNGEITDFYRNTTAQKSTFDEKGQLKLQADVLKKIKDNLSVQLQYQINYDYLSGERTVQLVYNPTSQFSGVHALSGNWFTADGISQSLPARKTVEPIVNQKLSPRQPGITTEQAKTIANDLLKIDSEDVKLTIHSVEETTNYNGKEVIMINYSYEYKNGGYGTSIEIDKATGELIQYHNLKNEVLTETKKEEDTKATLSKAEALSKATAFLREWVPSYLNQYAKPINEPYYDKQRGVYNFTFPRIVNGIAVTGDDINVSITDKGEVTNLYVNDQNIDEWPSTEGILSVNEATDRFKESMNLELLYTKQNEEEKHYSLVYVPTYNEQQISSLDATTGEWASLFGKKETSTVTHPTAEKELNYLIEKNILEVKDSSTFNANSAITKGEAIKVLVKSLTYFYEGMYPQQEETTQTFENIGPDHPYFGVIERAVAIGILDASNDTFNPEAKLTREELAVWYIRALGLEQAAKHKDIYKVNVKDAADVTNTGHVALAVALELLPTENDLFSPKKEVSYADIAVSTIRLAHKVNESGRELQYY</sequence>
<keyword evidence="4" id="KW-1185">Reference proteome</keyword>
<gene>
    <name evidence="3" type="ORF">D8M03_08260</name>
</gene>
<evidence type="ECO:0000259" key="2">
    <source>
        <dbReference type="PROSITE" id="PS51272"/>
    </source>
</evidence>
<dbReference type="PROSITE" id="PS51272">
    <property type="entry name" value="SLH"/>
    <property type="match status" value="1"/>
</dbReference>
<dbReference type="Pfam" id="PF00395">
    <property type="entry name" value="SLH"/>
    <property type="match status" value="2"/>
</dbReference>
<name>A0A494Z3A2_9BACL</name>
<proteinExistence type="predicted"/>
<comment type="caution">
    <text evidence="3">The sequence shown here is derived from an EMBL/GenBank/DDBJ whole genome shotgun (WGS) entry which is preliminary data.</text>
</comment>
<dbReference type="Pfam" id="PF16244">
    <property type="entry name" value="DUF4901"/>
    <property type="match status" value="2"/>
</dbReference>
<dbReference type="InterPro" id="IPR032599">
    <property type="entry name" value="YcdB/YcdC_rep_domain"/>
</dbReference>
<keyword evidence="1" id="KW-0732">Signal</keyword>
<evidence type="ECO:0000313" key="4">
    <source>
        <dbReference type="Proteomes" id="UP000272238"/>
    </source>
</evidence>
<dbReference type="InterPro" id="IPR001119">
    <property type="entry name" value="SLH_dom"/>
</dbReference>
<feature type="chain" id="PRO_5019743134" description="SLH domain-containing protein" evidence="1">
    <location>
        <begin position="36"/>
        <end position="749"/>
    </location>
</feature>
<evidence type="ECO:0000256" key="1">
    <source>
        <dbReference type="SAM" id="SignalP"/>
    </source>
</evidence>
<dbReference type="OrthoDB" id="2953630at2"/>
<accession>A0A494Z3A2</accession>
<organism evidence="3 4">
    <name type="scientific">Ureibacillus endophyticus</name>
    <dbReference type="NCBI Taxonomy" id="1978490"/>
    <lineage>
        <taxon>Bacteria</taxon>
        <taxon>Bacillati</taxon>
        <taxon>Bacillota</taxon>
        <taxon>Bacilli</taxon>
        <taxon>Bacillales</taxon>
        <taxon>Caryophanaceae</taxon>
        <taxon>Ureibacillus</taxon>
    </lineage>
</organism>
<evidence type="ECO:0000313" key="3">
    <source>
        <dbReference type="EMBL" id="RKQ16996.1"/>
    </source>
</evidence>
<protein>
    <recommendedName>
        <fullName evidence="2">SLH domain-containing protein</fullName>
    </recommendedName>
</protein>
<dbReference type="Proteomes" id="UP000272238">
    <property type="component" value="Unassembled WGS sequence"/>
</dbReference>
<feature type="signal peptide" evidence="1">
    <location>
        <begin position="1"/>
        <end position="35"/>
    </location>
</feature>
<dbReference type="AlphaFoldDB" id="A0A494Z3A2"/>